<dbReference type="GO" id="GO:0005886">
    <property type="term" value="C:plasma membrane"/>
    <property type="evidence" value="ECO:0007669"/>
    <property type="project" value="UniProtKB-SubCell"/>
</dbReference>
<reference evidence="16" key="1">
    <citation type="submission" date="2011-02" db="EMBL/GenBank/DDBJ databases">
        <title>The Genome Sequence of Capsaspora owczarzaki ATCC 30864.</title>
        <authorList>
            <person name="Russ C."/>
            <person name="Cuomo C."/>
            <person name="Burger G."/>
            <person name="Gray M.W."/>
            <person name="Holland P.W.H."/>
            <person name="King N."/>
            <person name="Lang F.B.F."/>
            <person name="Roger A.J."/>
            <person name="Ruiz-Trillo I."/>
            <person name="Young S.K."/>
            <person name="Zeng Q."/>
            <person name="Gargeya S."/>
            <person name="Alvarado L."/>
            <person name="Berlin A."/>
            <person name="Chapman S.B."/>
            <person name="Chen Z."/>
            <person name="Freedman E."/>
            <person name="Gellesch M."/>
            <person name="Goldberg J."/>
            <person name="Griggs A."/>
            <person name="Gujja S."/>
            <person name="Heilman E."/>
            <person name="Heiman D."/>
            <person name="Howarth C."/>
            <person name="Mehta T."/>
            <person name="Neiman D."/>
            <person name="Pearson M."/>
            <person name="Roberts A."/>
            <person name="Saif S."/>
            <person name="Shea T."/>
            <person name="Shenoy N."/>
            <person name="Sisk P."/>
            <person name="Stolte C."/>
            <person name="Sykes S."/>
            <person name="White J."/>
            <person name="Yandava C."/>
            <person name="Haas B."/>
            <person name="Nusbaum C."/>
            <person name="Birren B."/>
        </authorList>
    </citation>
    <scope>NUCLEOTIDE SEQUENCE</scope>
    <source>
        <strain evidence="16">ATCC 30864</strain>
    </source>
</reference>
<evidence type="ECO:0000259" key="14">
    <source>
        <dbReference type="Pfam" id="PF00520"/>
    </source>
</evidence>
<keyword evidence="6" id="KW-0677">Repeat</keyword>
<keyword evidence="5 13" id="KW-0812">Transmembrane</keyword>
<organism evidence="15 16">
    <name type="scientific">Capsaspora owczarzaki (strain ATCC 30864)</name>
    <dbReference type="NCBI Taxonomy" id="595528"/>
    <lineage>
        <taxon>Eukaryota</taxon>
        <taxon>Filasterea</taxon>
        <taxon>Capsaspora</taxon>
    </lineage>
</organism>
<dbReference type="SMART" id="SM00248">
    <property type="entry name" value="ANK"/>
    <property type="match status" value="4"/>
</dbReference>
<keyword evidence="11" id="KW-0407">Ion channel</keyword>
<dbReference type="InterPro" id="IPR005821">
    <property type="entry name" value="Ion_trans_dom"/>
</dbReference>
<dbReference type="Proteomes" id="UP000008743">
    <property type="component" value="Unassembled WGS sequence"/>
</dbReference>
<keyword evidence="3" id="KW-1003">Cell membrane</keyword>
<feature type="transmembrane region" description="Helical" evidence="13">
    <location>
        <begin position="289"/>
        <end position="307"/>
    </location>
</feature>
<dbReference type="EMBL" id="KE346363">
    <property type="protein sequence ID" value="KJE92128.1"/>
    <property type="molecule type" value="Genomic_DNA"/>
</dbReference>
<evidence type="ECO:0000256" key="6">
    <source>
        <dbReference type="ARBA" id="ARBA00022737"/>
    </source>
</evidence>
<dbReference type="Pfam" id="PF00520">
    <property type="entry name" value="Ion_trans"/>
    <property type="match status" value="1"/>
</dbReference>
<name>A0A0D2WNU8_CAPO3</name>
<evidence type="ECO:0000313" key="15">
    <source>
        <dbReference type="EMBL" id="KJE92128.1"/>
    </source>
</evidence>
<feature type="repeat" description="ANK" evidence="12">
    <location>
        <begin position="129"/>
        <end position="161"/>
    </location>
</feature>
<keyword evidence="8 13" id="KW-1133">Transmembrane helix</keyword>
<dbReference type="PANTHER" id="PTHR10582:SF2">
    <property type="entry name" value="INACTIVE"/>
    <property type="match status" value="1"/>
</dbReference>
<feature type="transmembrane region" description="Helical" evidence="13">
    <location>
        <begin position="397"/>
        <end position="420"/>
    </location>
</feature>
<feature type="transmembrane region" description="Helical" evidence="13">
    <location>
        <begin position="258"/>
        <end position="283"/>
    </location>
</feature>
<dbReference type="InterPro" id="IPR024862">
    <property type="entry name" value="TRPV"/>
</dbReference>
<dbReference type="eggNOG" id="KOG3676">
    <property type="taxonomic scope" value="Eukaryota"/>
</dbReference>
<dbReference type="PANTHER" id="PTHR10582">
    <property type="entry name" value="TRANSIENT RECEPTOR POTENTIAL ION CHANNEL PROTEIN"/>
    <property type="match status" value="1"/>
</dbReference>
<evidence type="ECO:0000256" key="5">
    <source>
        <dbReference type="ARBA" id="ARBA00022692"/>
    </source>
</evidence>
<dbReference type="Pfam" id="PF12796">
    <property type="entry name" value="Ank_2"/>
    <property type="match status" value="1"/>
</dbReference>
<evidence type="ECO:0000256" key="10">
    <source>
        <dbReference type="ARBA" id="ARBA00023136"/>
    </source>
</evidence>
<proteinExistence type="predicted"/>
<protein>
    <recommendedName>
        <fullName evidence="14">Ion transport domain-containing protein</fullName>
    </recommendedName>
</protein>
<evidence type="ECO:0000256" key="7">
    <source>
        <dbReference type="ARBA" id="ARBA00022837"/>
    </source>
</evidence>
<evidence type="ECO:0000256" key="1">
    <source>
        <dbReference type="ARBA" id="ARBA00004651"/>
    </source>
</evidence>
<feature type="transmembrane region" description="Helical" evidence="13">
    <location>
        <begin position="432"/>
        <end position="458"/>
    </location>
</feature>
<evidence type="ECO:0000256" key="13">
    <source>
        <dbReference type="SAM" id="Phobius"/>
    </source>
</evidence>
<dbReference type="Gene3D" id="1.25.40.20">
    <property type="entry name" value="Ankyrin repeat-containing domain"/>
    <property type="match status" value="1"/>
</dbReference>
<dbReference type="AlphaFoldDB" id="A0A0D2WNU8"/>
<evidence type="ECO:0000256" key="8">
    <source>
        <dbReference type="ARBA" id="ARBA00022989"/>
    </source>
</evidence>
<dbReference type="PROSITE" id="PS50088">
    <property type="entry name" value="ANK_REPEAT"/>
    <property type="match status" value="3"/>
</dbReference>
<dbReference type="SUPFAM" id="SSF48403">
    <property type="entry name" value="Ankyrin repeat"/>
    <property type="match status" value="1"/>
</dbReference>
<feature type="transmembrane region" description="Helical" evidence="13">
    <location>
        <begin position="507"/>
        <end position="529"/>
    </location>
</feature>
<feature type="domain" description="Ion transport" evidence="14">
    <location>
        <begin position="265"/>
        <end position="536"/>
    </location>
</feature>
<dbReference type="OrthoDB" id="341259at2759"/>
<accession>A0A0D2WNU8</accession>
<keyword evidence="7" id="KW-0106">Calcium</keyword>
<evidence type="ECO:0000256" key="9">
    <source>
        <dbReference type="ARBA" id="ARBA00023065"/>
    </source>
</evidence>
<dbReference type="InterPro" id="IPR002110">
    <property type="entry name" value="Ankyrin_rpt"/>
</dbReference>
<gene>
    <name evidence="15" type="ORF">CAOG_003147</name>
</gene>
<feature type="repeat" description="ANK" evidence="12">
    <location>
        <begin position="96"/>
        <end position="128"/>
    </location>
</feature>
<feature type="repeat" description="ANK" evidence="12">
    <location>
        <begin position="63"/>
        <end position="95"/>
    </location>
</feature>
<dbReference type="GO" id="GO:0005216">
    <property type="term" value="F:monoatomic ion channel activity"/>
    <property type="evidence" value="ECO:0007669"/>
    <property type="project" value="InterPro"/>
</dbReference>
<keyword evidence="12" id="KW-0040">ANK repeat</keyword>
<evidence type="ECO:0000256" key="2">
    <source>
        <dbReference type="ARBA" id="ARBA00022448"/>
    </source>
</evidence>
<dbReference type="Gene3D" id="1.10.287.70">
    <property type="match status" value="1"/>
</dbReference>
<comment type="subcellular location">
    <subcellularLocation>
        <location evidence="1">Cell membrane</location>
        <topology evidence="1">Multi-pass membrane protein</topology>
    </subcellularLocation>
</comment>
<dbReference type="InterPro" id="IPR036770">
    <property type="entry name" value="Ankyrin_rpt-contain_sf"/>
</dbReference>
<evidence type="ECO:0000256" key="11">
    <source>
        <dbReference type="ARBA" id="ARBA00023303"/>
    </source>
</evidence>
<sequence>MSSIELIEVHSPRLSTVGMEEAAAGSPLDNALFADCKAGNLKILLEQLADLKPSVAGSILDSDGWGPFHYIAMKGHIELAKAMLAHGVPVDVLDRFGATPMYRAVGFGQVAMVHFLAENGANPLAVNESGHNMLHNSARNGNSELTEFFISKGVSPIHRDNASHTPLMDMVKNTPEECVKWLDTRTKVLDKYMLMVHSEHDFDGIDDLDGATGDMTPLELIVKKRNHELISHRLIRKLCDWKWRVFARRFFLRQLLGYLYALGLLTYICLAVVAFPGTVLFIYDSSQAYFRAVIEILFLIFVFSQLFDEIMEFINSGKDIVHVPAGAGGWLLRVFFPKAIDPAFVHARSVYVPRYLRDLGNVFDLTTYFMVVIDMGMRIANIVAYESGNIPPVSVQYEYNVLAMVAVLYWTKFLRIAALFKVTGPLIETIKYMMVDLVIFMAIFTVFLMGFSIGFFVLLSPNSSAPIAAAGTPDYESFQQSLLTGLLGLFGELNLNPFRVADKSVAYLGYVVFIIISNIALLNLLIAMLSNTYATIKYVSDNEFLLVRARYILAVQKNLGRKNVQEQLAADLKRREAQHTQVITENNTPEAEFTHTNKYSDWTKVKETQEQREVNLQLLRDDIFKMSGKQFQEMHEVFGKMAASIERLEKRMARMETHA</sequence>
<dbReference type="PROSITE" id="PS50297">
    <property type="entry name" value="ANK_REP_REGION"/>
    <property type="match status" value="2"/>
</dbReference>
<evidence type="ECO:0000256" key="3">
    <source>
        <dbReference type="ARBA" id="ARBA00022475"/>
    </source>
</evidence>
<keyword evidence="4" id="KW-0109">Calcium transport</keyword>
<dbReference type="eggNOG" id="KOG4177">
    <property type="taxonomic scope" value="Eukaryota"/>
</dbReference>
<evidence type="ECO:0000256" key="12">
    <source>
        <dbReference type="PROSITE-ProRule" id="PRU00023"/>
    </source>
</evidence>
<evidence type="ECO:0000313" key="16">
    <source>
        <dbReference type="Proteomes" id="UP000008743"/>
    </source>
</evidence>
<evidence type="ECO:0000256" key="4">
    <source>
        <dbReference type="ARBA" id="ARBA00022568"/>
    </source>
</evidence>
<keyword evidence="9" id="KW-0406">Ion transport</keyword>
<keyword evidence="10 13" id="KW-0472">Membrane</keyword>
<dbReference type="GO" id="GO:0098703">
    <property type="term" value="P:calcium ion import across plasma membrane"/>
    <property type="evidence" value="ECO:0007669"/>
    <property type="project" value="TreeGrafter"/>
</dbReference>
<keyword evidence="2" id="KW-0813">Transport</keyword>
<keyword evidence="16" id="KW-1185">Reference proteome</keyword>